<evidence type="ECO:0000259" key="8">
    <source>
        <dbReference type="PROSITE" id="PS51914"/>
    </source>
</evidence>
<dbReference type="GO" id="GO:0017177">
    <property type="term" value="C:glucosidase II complex"/>
    <property type="evidence" value="ECO:0007669"/>
    <property type="project" value="TreeGrafter"/>
</dbReference>
<dbReference type="InterPro" id="IPR044865">
    <property type="entry name" value="MRH_dom"/>
</dbReference>
<feature type="domain" description="MRH" evidence="8">
    <location>
        <begin position="427"/>
        <end position="534"/>
    </location>
</feature>
<sequence length="553" mass="61443">MLWLLLLPLPLQALGATAKTLGVSPRLVSEYVPSKSNTWTCLDGSKQIPWDYVNDDSCDCADGSDEPGTGACPNQPFYCQNEGHIGAFIPSSRVKDGLCELDCCDGSDERPGVCEDVCKEVGQAHKKKVEEETKIRKTGSKIRSTYIAYAHKEKKRLEGVIEASATEIAIRENEVIRLRDITERAESLSAAALELKQQSPLYISLVTHSNALKSLQREHKKHLQREEELSDILNALRTGYNPNYQDMAVLEAVRGWEEMAGLPHINDVGKDSVSNEEAGVQEDTASDVAEPEEALDDEMWSAEELEKDLDDLLNSDYVSLLLEHDEYVQSPTEGSALFDIASYLPDSVVPQFEGFRETLVSWLVTLGIIKGETPSSTDTSHLRQALTDAENELKKVKKEKEDAENDIKEIFNVHGYGLEGEWKKLDGTCLRTEVGDYTYEVCLFGEAKQIPNKGGSTFSLGKFASWNPSPDVKPGEEAYYQKQIYNRGTRCWNGPERNVVLLLSCGTENTLHSVVELEKCEYQLTGTTPALCRPLDNFGGKEGKNSNASRDEL</sequence>
<dbReference type="InterPro" id="IPR009011">
    <property type="entry name" value="Man6P_isomerase_rcpt-bd_dom_sf"/>
</dbReference>
<evidence type="ECO:0000256" key="6">
    <source>
        <dbReference type="SAM" id="MobiDB-lite"/>
    </source>
</evidence>
<dbReference type="PROSITE" id="PS51914">
    <property type="entry name" value="MRH"/>
    <property type="match status" value="1"/>
</dbReference>
<dbReference type="InterPro" id="IPR028146">
    <property type="entry name" value="PRKCSH_N"/>
</dbReference>
<evidence type="ECO:0000256" key="5">
    <source>
        <dbReference type="SAM" id="Coils"/>
    </source>
</evidence>
<evidence type="ECO:0000256" key="2">
    <source>
        <dbReference type="ARBA" id="ARBA00022729"/>
    </source>
</evidence>
<evidence type="ECO:0000313" key="9">
    <source>
        <dbReference type="EMBL" id="KAJ4472044.1"/>
    </source>
</evidence>
<reference evidence="9" key="1">
    <citation type="submission" date="2022-08" db="EMBL/GenBank/DDBJ databases">
        <title>A Global Phylogenomic Analysis of the Shiitake Genus Lentinula.</title>
        <authorList>
            <consortium name="DOE Joint Genome Institute"/>
            <person name="Sierra-Patev S."/>
            <person name="Min B."/>
            <person name="Naranjo-Ortiz M."/>
            <person name="Looney B."/>
            <person name="Konkel Z."/>
            <person name="Slot J.C."/>
            <person name="Sakamoto Y."/>
            <person name="Steenwyk J.L."/>
            <person name="Rokas A."/>
            <person name="Carro J."/>
            <person name="Camarero S."/>
            <person name="Ferreira P."/>
            <person name="Molpeceres G."/>
            <person name="Ruiz-Duenas F.J."/>
            <person name="Serrano A."/>
            <person name="Henrissat B."/>
            <person name="Drula E."/>
            <person name="Hughes K.W."/>
            <person name="Mata J.L."/>
            <person name="Ishikawa N.K."/>
            <person name="Vargas-Isla R."/>
            <person name="Ushijima S."/>
            <person name="Smith C.A."/>
            <person name="Ahrendt S."/>
            <person name="Andreopoulos W."/>
            <person name="He G."/>
            <person name="Labutti K."/>
            <person name="Lipzen A."/>
            <person name="Ng V."/>
            <person name="Riley R."/>
            <person name="Sandor L."/>
            <person name="Barry K."/>
            <person name="Martinez A.T."/>
            <person name="Xiao Y."/>
            <person name="Gibbons J.G."/>
            <person name="Terashima K."/>
            <person name="Grigoriev I.V."/>
            <person name="Hibbett D.S."/>
        </authorList>
    </citation>
    <scope>NUCLEOTIDE SEQUENCE</scope>
    <source>
        <strain evidence="9">JLM2183</strain>
    </source>
</reference>
<dbReference type="InterPro" id="IPR039794">
    <property type="entry name" value="Gtb1-like"/>
</dbReference>
<dbReference type="Pfam" id="PF12999">
    <property type="entry name" value="PRKCSH-like"/>
    <property type="match status" value="1"/>
</dbReference>
<keyword evidence="2 7" id="KW-0732">Signal</keyword>
<dbReference type="Gene3D" id="2.70.130.10">
    <property type="entry name" value="Mannose-6-phosphate receptor binding domain"/>
    <property type="match status" value="1"/>
</dbReference>
<proteinExistence type="predicted"/>
<keyword evidence="3" id="KW-0256">Endoplasmic reticulum</keyword>
<evidence type="ECO:0000256" key="4">
    <source>
        <dbReference type="ARBA" id="ARBA00023157"/>
    </source>
</evidence>
<feature type="region of interest" description="Disordered" evidence="6">
    <location>
        <begin position="267"/>
        <end position="296"/>
    </location>
</feature>
<dbReference type="OrthoDB" id="28322at2759"/>
<dbReference type="SUPFAM" id="SSF50911">
    <property type="entry name" value="Mannose 6-phosphate receptor domain"/>
    <property type="match status" value="1"/>
</dbReference>
<dbReference type="EMBL" id="JAOTPV010000021">
    <property type="protein sequence ID" value="KAJ4472044.1"/>
    <property type="molecule type" value="Genomic_DNA"/>
</dbReference>
<keyword evidence="4" id="KW-1015">Disulfide bond</keyword>
<comment type="caution">
    <text evidence="9">The sequence shown here is derived from an EMBL/GenBank/DDBJ whole genome shotgun (WGS) entry which is preliminary data.</text>
</comment>
<organism evidence="9 10">
    <name type="scientific">Lentinula aciculospora</name>
    <dbReference type="NCBI Taxonomy" id="153920"/>
    <lineage>
        <taxon>Eukaryota</taxon>
        <taxon>Fungi</taxon>
        <taxon>Dikarya</taxon>
        <taxon>Basidiomycota</taxon>
        <taxon>Agaricomycotina</taxon>
        <taxon>Agaricomycetes</taxon>
        <taxon>Agaricomycetidae</taxon>
        <taxon>Agaricales</taxon>
        <taxon>Marasmiineae</taxon>
        <taxon>Omphalotaceae</taxon>
        <taxon>Lentinula</taxon>
    </lineage>
</organism>
<keyword evidence="10" id="KW-1185">Reference proteome</keyword>
<feature type="coiled-coil region" evidence="5">
    <location>
        <begin position="178"/>
        <end position="232"/>
    </location>
</feature>
<dbReference type="GO" id="GO:0006491">
    <property type="term" value="P:N-glycan processing"/>
    <property type="evidence" value="ECO:0007669"/>
    <property type="project" value="TreeGrafter"/>
</dbReference>
<feature type="coiled-coil region" evidence="5">
    <location>
        <begin position="379"/>
        <end position="413"/>
    </location>
</feature>
<feature type="chain" id="PRO_5040894839" description="Glucosidase 2 subunit beta" evidence="7">
    <location>
        <begin position="19"/>
        <end position="553"/>
    </location>
</feature>
<dbReference type="Pfam" id="PF13015">
    <property type="entry name" value="PRKCSH_1"/>
    <property type="match status" value="1"/>
</dbReference>
<name>A0A9W9DIG2_9AGAR</name>
<evidence type="ECO:0000313" key="10">
    <source>
        <dbReference type="Proteomes" id="UP001150266"/>
    </source>
</evidence>
<accession>A0A9W9DIG2</accession>
<evidence type="ECO:0000256" key="3">
    <source>
        <dbReference type="ARBA" id="ARBA00022824"/>
    </source>
</evidence>
<protein>
    <recommendedName>
        <fullName evidence="1">Glucosidase 2 subunit beta</fullName>
    </recommendedName>
</protein>
<dbReference type="PANTHER" id="PTHR12630:SF1">
    <property type="entry name" value="GLUCOSIDASE 2 SUBUNIT BETA"/>
    <property type="match status" value="1"/>
</dbReference>
<feature type="signal peptide" evidence="7">
    <location>
        <begin position="1"/>
        <end position="18"/>
    </location>
</feature>
<dbReference type="InterPro" id="IPR036607">
    <property type="entry name" value="PRKCSH"/>
</dbReference>
<dbReference type="PANTHER" id="PTHR12630">
    <property type="entry name" value="N-LINKED OLIGOSACCHARIDE PROCESSING"/>
    <property type="match status" value="1"/>
</dbReference>
<evidence type="ECO:0000256" key="1">
    <source>
        <dbReference type="ARBA" id="ARBA00022387"/>
    </source>
</evidence>
<keyword evidence="5" id="KW-0175">Coiled coil</keyword>
<dbReference type="AlphaFoldDB" id="A0A9W9DIG2"/>
<gene>
    <name evidence="9" type="ORF">J3R30DRAFT_3659979</name>
</gene>
<dbReference type="Proteomes" id="UP001150266">
    <property type="component" value="Unassembled WGS sequence"/>
</dbReference>
<evidence type="ECO:0000256" key="7">
    <source>
        <dbReference type="SAM" id="SignalP"/>
    </source>
</evidence>